<keyword evidence="12" id="KW-1185">Reference proteome</keyword>
<comment type="caution">
    <text evidence="11">The sequence shown here is derived from an EMBL/GenBank/DDBJ whole genome shotgun (WGS) entry which is preliminary data.</text>
</comment>
<feature type="transmembrane region" description="Helical" evidence="9">
    <location>
        <begin position="7"/>
        <end position="25"/>
    </location>
</feature>
<dbReference type="NCBIfam" id="TIGR01988">
    <property type="entry name" value="Ubi-OHases"/>
    <property type="match status" value="1"/>
</dbReference>
<dbReference type="InterPro" id="IPR002938">
    <property type="entry name" value="FAD-bd"/>
</dbReference>
<evidence type="ECO:0000256" key="7">
    <source>
        <dbReference type="ARBA" id="ARBA00023033"/>
    </source>
</evidence>
<comment type="subunit">
    <text evidence="8">Component of the Ubi complex metabolon, which regroups five ubiquinone biosynthesis proteins (UbiE, UbiF, UbiG, UbiH and UbiI) and two accessory factors (UbiK and the lipid-binding protein UbiJ).</text>
</comment>
<dbReference type="PROSITE" id="PS01304">
    <property type="entry name" value="UBIH"/>
    <property type="match status" value="1"/>
</dbReference>
<evidence type="ECO:0000256" key="1">
    <source>
        <dbReference type="ARBA" id="ARBA00001974"/>
    </source>
</evidence>
<dbReference type="GO" id="GO:0019168">
    <property type="term" value="F:2-polyprenylphenol 6-hydroxylase activity"/>
    <property type="evidence" value="ECO:0007669"/>
    <property type="project" value="TreeGrafter"/>
</dbReference>
<dbReference type="PANTHER" id="PTHR43876">
    <property type="entry name" value="UBIQUINONE BIOSYNTHESIS MONOOXYGENASE COQ6, MITOCHONDRIAL"/>
    <property type="match status" value="1"/>
</dbReference>
<dbReference type="InterPro" id="IPR010971">
    <property type="entry name" value="UbiH/COQ6"/>
</dbReference>
<evidence type="ECO:0000313" key="12">
    <source>
        <dbReference type="Proteomes" id="UP001178148"/>
    </source>
</evidence>
<comment type="cofactor">
    <cofactor evidence="1">
        <name>FAD</name>
        <dbReference type="ChEBI" id="CHEBI:57692"/>
    </cofactor>
</comment>
<organism evidence="11 12">
    <name type="scientific">Candidatus Endonucleibacter bathymodioli</name>
    <dbReference type="NCBI Taxonomy" id="539814"/>
    <lineage>
        <taxon>Bacteria</taxon>
        <taxon>Pseudomonadati</taxon>
        <taxon>Pseudomonadota</taxon>
        <taxon>Gammaproteobacteria</taxon>
        <taxon>Oceanospirillales</taxon>
        <taxon>Endozoicomonadaceae</taxon>
        <taxon>Candidatus Endonucleibacter</taxon>
    </lineage>
</organism>
<dbReference type="GO" id="GO:0071949">
    <property type="term" value="F:FAD binding"/>
    <property type="evidence" value="ECO:0007669"/>
    <property type="project" value="InterPro"/>
</dbReference>
<dbReference type="EMBL" id="JASXSV010000023">
    <property type="protein sequence ID" value="MDP0589893.1"/>
    <property type="molecule type" value="Genomic_DNA"/>
</dbReference>
<evidence type="ECO:0000259" key="10">
    <source>
        <dbReference type="Pfam" id="PF01494"/>
    </source>
</evidence>
<feature type="domain" description="FAD-binding" evidence="10">
    <location>
        <begin position="7"/>
        <end position="347"/>
    </location>
</feature>
<sequence length="410" mass="45886">MEKAHTFDVIIIGGGIVGASLALALSDSNLTIALLDQRKLNASYKKPAAKFSSRVSALTEASINLFQNLNVWPRMLAQRVCPYRYMRIWDGEGTGAINFDANTVSRDAIGYIVENDVIRNALLAELEKTTVSLYESQPEVTFDLDTSQKQVVLSNGNVLDGKLLVAADGAESRLRKEADIVSSQKDYMHHCIVTTVETDHYHHDTAWQIFLDTGPLAFLPLPSINKKHYCSVVWSLVPDQAESIMALDNKTFCERLQEAFEKRLGYIIHTEPRVCFPLKQRHALNYYRRNVVLVGDAAHTIHPLAGQGLNLGLMDTAVLTEEILRANRRQDNIAGDHILARYQRRRKGDNTTMLKAMAGFQHLFSANDLTVRWLRNSGLKTINNFPILKELIIRQALGISGNLPALVKAH</sequence>
<keyword evidence="9" id="KW-0812">Transmembrane</keyword>
<dbReference type="SUPFAM" id="SSF51905">
    <property type="entry name" value="FAD/NAD(P)-binding domain"/>
    <property type="match status" value="1"/>
</dbReference>
<dbReference type="InterPro" id="IPR036188">
    <property type="entry name" value="FAD/NAD-bd_sf"/>
</dbReference>
<keyword evidence="7" id="KW-0503">Monooxygenase</keyword>
<accession>A0AA90NXW2</accession>
<dbReference type="InterPro" id="IPR051205">
    <property type="entry name" value="UbiH/COQ6_monooxygenase"/>
</dbReference>
<gene>
    <name evidence="11" type="ORF">QS748_12205</name>
</gene>
<dbReference type="GO" id="GO:0006744">
    <property type="term" value="P:ubiquinone biosynthetic process"/>
    <property type="evidence" value="ECO:0007669"/>
    <property type="project" value="InterPro"/>
</dbReference>
<evidence type="ECO:0000256" key="2">
    <source>
        <dbReference type="ARBA" id="ARBA00004749"/>
    </source>
</evidence>
<evidence type="ECO:0000256" key="4">
    <source>
        <dbReference type="ARBA" id="ARBA00022630"/>
    </source>
</evidence>
<evidence type="ECO:0000256" key="3">
    <source>
        <dbReference type="ARBA" id="ARBA00005349"/>
    </source>
</evidence>
<evidence type="ECO:0000256" key="6">
    <source>
        <dbReference type="ARBA" id="ARBA00023002"/>
    </source>
</evidence>
<dbReference type="GO" id="GO:0110142">
    <property type="term" value="C:ubiquinone biosynthesis complex"/>
    <property type="evidence" value="ECO:0007669"/>
    <property type="project" value="UniProtKB-ARBA"/>
</dbReference>
<keyword evidence="6" id="KW-0560">Oxidoreductase</keyword>
<keyword evidence="9" id="KW-1133">Transmembrane helix</keyword>
<dbReference type="AlphaFoldDB" id="A0AA90NXW2"/>
<dbReference type="InterPro" id="IPR018168">
    <property type="entry name" value="Ubi_Hdrlase_CS"/>
</dbReference>
<evidence type="ECO:0000256" key="5">
    <source>
        <dbReference type="ARBA" id="ARBA00022827"/>
    </source>
</evidence>
<dbReference type="Gene3D" id="3.50.50.60">
    <property type="entry name" value="FAD/NAD(P)-binding domain"/>
    <property type="match status" value="2"/>
</dbReference>
<comment type="similarity">
    <text evidence="3">Belongs to the UbiH/COQ6 family.</text>
</comment>
<comment type="pathway">
    <text evidence="2">Cofactor biosynthesis; ubiquinone biosynthesis.</text>
</comment>
<dbReference type="FunFam" id="3.50.50.60:FF:000021">
    <property type="entry name" value="Ubiquinone biosynthesis monooxygenase COQ6"/>
    <property type="match status" value="1"/>
</dbReference>
<name>A0AA90NXW2_9GAMM</name>
<evidence type="ECO:0000256" key="9">
    <source>
        <dbReference type="SAM" id="Phobius"/>
    </source>
</evidence>
<evidence type="ECO:0000313" key="11">
    <source>
        <dbReference type="EMBL" id="MDP0589893.1"/>
    </source>
</evidence>
<reference evidence="11 12" key="1">
    <citation type="journal article" date="2023" name="bioRxiv">
        <title>An intranuclear bacterial parasite of deep-sea mussels expresses apoptosis inhibitors acquired from its host.</title>
        <authorList>
            <person name="Gonzalez Porras M.A."/>
            <person name="Assie A."/>
            <person name="Tietjen M."/>
            <person name="Violette M."/>
            <person name="Kleiner M."/>
            <person name="Gruber-Vodicka H."/>
            <person name="Dubilier N."/>
            <person name="Leisch N."/>
        </authorList>
    </citation>
    <scope>NUCLEOTIDE SEQUENCE [LARGE SCALE GENOMIC DNA]</scope>
    <source>
        <strain evidence="11">IAP13</strain>
    </source>
</reference>
<evidence type="ECO:0000256" key="8">
    <source>
        <dbReference type="ARBA" id="ARBA00065734"/>
    </source>
</evidence>
<dbReference type="Proteomes" id="UP001178148">
    <property type="component" value="Unassembled WGS sequence"/>
</dbReference>
<dbReference type="PANTHER" id="PTHR43876:SF7">
    <property type="entry name" value="UBIQUINONE BIOSYNTHESIS MONOOXYGENASE COQ6, MITOCHONDRIAL"/>
    <property type="match status" value="1"/>
</dbReference>
<keyword evidence="4" id="KW-0285">Flavoprotein</keyword>
<keyword evidence="5" id="KW-0274">FAD</keyword>
<protein>
    <submittedName>
        <fullName evidence="11">FAD-dependent oxidoreductase</fullName>
    </submittedName>
</protein>
<keyword evidence="9" id="KW-0472">Membrane</keyword>
<proteinExistence type="inferred from homology"/>
<dbReference type="Pfam" id="PF01494">
    <property type="entry name" value="FAD_binding_3"/>
    <property type="match status" value="1"/>
</dbReference>
<dbReference type="PRINTS" id="PR00420">
    <property type="entry name" value="RNGMNOXGNASE"/>
</dbReference>